<organism evidence="7 8">
    <name type="scientific">Jannaschia donghaensis</name>
    <dbReference type="NCBI Taxonomy" id="420998"/>
    <lineage>
        <taxon>Bacteria</taxon>
        <taxon>Pseudomonadati</taxon>
        <taxon>Pseudomonadota</taxon>
        <taxon>Alphaproteobacteria</taxon>
        <taxon>Rhodobacterales</taxon>
        <taxon>Roseobacteraceae</taxon>
        <taxon>Jannaschia</taxon>
    </lineage>
</organism>
<dbReference type="GO" id="GO:0046872">
    <property type="term" value="F:metal ion binding"/>
    <property type="evidence" value="ECO:0007669"/>
    <property type="project" value="UniProtKB-KW"/>
</dbReference>
<dbReference type="Gene3D" id="3.60.21.10">
    <property type="match status" value="1"/>
</dbReference>
<dbReference type="InterPro" id="IPR004843">
    <property type="entry name" value="Calcineurin-like_PHP"/>
</dbReference>
<dbReference type="Pfam" id="PF00149">
    <property type="entry name" value="Metallophos"/>
    <property type="match status" value="1"/>
</dbReference>
<feature type="domain" description="Calcineurin-like phosphoesterase" evidence="5">
    <location>
        <begin position="1"/>
        <end position="243"/>
    </location>
</feature>
<evidence type="ECO:0000259" key="6">
    <source>
        <dbReference type="Pfam" id="PF24408"/>
    </source>
</evidence>
<keyword evidence="2" id="KW-0378">Hydrolase</keyword>
<proteinExistence type="inferred from homology"/>
<dbReference type="PANTHER" id="PTHR42988:SF2">
    <property type="entry name" value="CYCLIC NUCLEOTIDE PHOSPHODIESTERASE CBUA0032-RELATED"/>
    <property type="match status" value="1"/>
</dbReference>
<feature type="domain" description="Calcineurin" evidence="6">
    <location>
        <begin position="323"/>
        <end position="373"/>
    </location>
</feature>
<dbReference type="EMBL" id="CXSU01000005">
    <property type="protein sequence ID" value="CTQ48099.1"/>
    <property type="molecule type" value="Genomic_DNA"/>
</dbReference>
<evidence type="ECO:0000313" key="7">
    <source>
        <dbReference type="EMBL" id="CTQ48099.1"/>
    </source>
</evidence>
<dbReference type="GO" id="GO:0016787">
    <property type="term" value="F:hydrolase activity"/>
    <property type="evidence" value="ECO:0007669"/>
    <property type="project" value="UniProtKB-KW"/>
</dbReference>
<dbReference type="InterPro" id="IPR057846">
    <property type="entry name" value="wHTH-Calcineurin_assc"/>
</dbReference>
<dbReference type="PANTHER" id="PTHR42988">
    <property type="entry name" value="PHOSPHOHYDROLASE"/>
    <property type="match status" value="1"/>
</dbReference>
<name>A0A0M6YEA5_9RHOB</name>
<dbReference type="InterPro" id="IPR050884">
    <property type="entry name" value="CNP_phosphodiesterase-III"/>
</dbReference>
<gene>
    <name evidence="7" type="ORF">JDO7802_00101</name>
</gene>
<dbReference type="OrthoDB" id="8315835at2"/>
<keyword evidence="3" id="KW-0408">Iron</keyword>
<dbReference type="AlphaFoldDB" id="A0A0M6YEA5"/>
<evidence type="ECO:0000256" key="3">
    <source>
        <dbReference type="ARBA" id="ARBA00023004"/>
    </source>
</evidence>
<evidence type="ECO:0000313" key="8">
    <source>
        <dbReference type="Proteomes" id="UP000049222"/>
    </source>
</evidence>
<keyword evidence="8" id="KW-1185">Reference proteome</keyword>
<dbReference type="InterPro" id="IPR029052">
    <property type="entry name" value="Metallo-depent_PP-like"/>
</dbReference>
<accession>A0A0M6YEA5</accession>
<dbReference type="RefSeq" id="WP_055081748.1">
    <property type="nucleotide sequence ID" value="NZ_CXSU01000005.1"/>
</dbReference>
<dbReference type="Pfam" id="PF24408">
    <property type="entry name" value="wHTH-Calcineurin_assc"/>
    <property type="match status" value="1"/>
</dbReference>
<dbReference type="Proteomes" id="UP000049222">
    <property type="component" value="Unassembled WGS sequence"/>
</dbReference>
<evidence type="ECO:0000256" key="1">
    <source>
        <dbReference type="ARBA" id="ARBA00022723"/>
    </source>
</evidence>
<reference evidence="7 8" key="1">
    <citation type="submission" date="2015-07" db="EMBL/GenBank/DDBJ databases">
        <authorList>
            <person name="Noorani M."/>
        </authorList>
    </citation>
    <scope>NUCLEOTIDE SEQUENCE [LARGE SCALE GENOMIC DNA]</scope>
    <source>
        <strain evidence="7 8">CECT 7802</strain>
    </source>
</reference>
<keyword evidence="1" id="KW-0479">Metal-binding</keyword>
<evidence type="ECO:0000259" key="5">
    <source>
        <dbReference type="Pfam" id="PF00149"/>
    </source>
</evidence>
<dbReference type="SUPFAM" id="SSF56300">
    <property type="entry name" value="Metallo-dependent phosphatases"/>
    <property type="match status" value="1"/>
</dbReference>
<comment type="similarity">
    <text evidence="4">Belongs to the cyclic nucleotide phosphodiesterase class-III family.</text>
</comment>
<dbReference type="STRING" id="420998.JDO7802_00101"/>
<sequence length="395" mass="43664">MRFLILSDIHSISSDLSKLQAYDSGKVSICDIESKDVQSNPLLGISSALAEYSGKLDGVLCLGDLAHHAKKLPLQETWRVVHKIADELGVSLVLGVTGNHDIASRPEDFEELENIKYIRGIEPKFPSTDCTFNDAYYLDGVAAMDVGKTTLICIDTCRLHGYGGSQKSDVFSVGNITDDMISAVVEKADFTDSKDVVVLMHHHPEPVDEVFDRDADVMSRGKQLMLALGAVSKPIFLLHGHKHMVKIKYAQGKIDPITILSAASLCSLPYSVEHQLAANQFHVLEIGEDLGEFGERGMLLSWEWRVNAWKPSHQPYMAHQLTIGRPPELTKLLSSLRSVSFVGFMSREELLQQVPDLIFASAAELNELNAELAANGRSIHHTSGQIKGMLYEEER</sequence>
<evidence type="ECO:0000256" key="4">
    <source>
        <dbReference type="ARBA" id="ARBA00025742"/>
    </source>
</evidence>
<protein>
    <submittedName>
        <fullName evidence="7">Calcineurin-like phosphoesterase superfamily domain protein</fullName>
    </submittedName>
</protein>
<evidence type="ECO:0000256" key="2">
    <source>
        <dbReference type="ARBA" id="ARBA00022801"/>
    </source>
</evidence>